<sequence>MPAPPRSREVKMPACSAEFSRLLRLLAVEHVKEVNAAQTIQEPPMATISAISGPSTQSEKQASVTLPPLPEASSPESPNTTGGTSVSRMMPEITIIRRDGSPSEEARGRDRIFSRQGSPCGDEARGRELRERETSKDRGDPSPSRERASSDFRKSPSSEMGGSAQHRGDVSVEGSWLNSMEHFDQFDLSFEQETNEGEDQSVNARLAAFLQGQAFESVLSVLLIANVAFMAFEMQYLGSLAGYRIGKYTDLFPSESARPTMNQVLLIGDLVFTLIFAIDVTVRIIVLRCRFWRTFMNWIDAFVVVTSSIQWFFPSLSINPIYLRLLRLGKLARALRMVTMSKSMDSLQLLLKCCASSVDMLFWSFCLLTFIQCIAGMIVGALVREFVTDDSKLMEDRQRVWDYYGTFSRTFLTMFEILFANWGPPCRALVDHVDEAFSIFFLVYRCMIGFAVLNVVNAVFVQQTMLLANNDEDLAFKQKQKDWAWYSKKVKRLFNAIDTSGDGSITLDEFSQLVQSPKLKFWMSQLELEYHDLLGLFEMLDDGDGEISIDEFLENARRLKGPAKAIDMFRMETKVELLLAQVLANTSPKAVRANTKNFESLFRAAGISRESPGFGKVFAVAEASSSEQNPSMFQEAPSHAYTVKDQSPAEESHEEGELESHKRGDQHRDSGKISRFYSFKDEARSQEKQRRLSAWNSIESVKDPDEVSRLSENDPEDPLAALGETEDLAQEVMAMDFVEAA</sequence>
<dbReference type="InterPro" id="IPR002048">
    <property type="entry name" value="EF_hand_dom"/>
</dbReference>
<feature type="transmembrane region" description="Helical" evidence="7">
    <location>
        <begin position="360"/>
        <end position="383"/>
    </location>
</feature>
<protein>
    <submittedName>
        <fullName evidence="9">Sodium channel protein type 2 subunit alpha</fullName>
    </submittedName>
</protein>
<proteinExistence type="predicted"/>
<comment type="caution">
    <text evidence="9">The sequence shown here is derived from an EMBL/GenBank/DDBJ whole genome shotgun (WGS) entry which is preliminary data.</text>
</comment>
<dbReference type="Pfam" id="PF13202">
    <property type="entry name" value="EF-hand_5"/>
    <property type="match status" value="1"/>
</dbReference>
<feature type="region of interest" description="Disordered" evidence="6">
    <location>
        <begin position="627"/>
        <end position="676"/>
    </location>
</feature>
<reference evidence="9 10" key="1">
    <citation type="submission" date="2016-02" db="EMBL/GenBank/DDBJ databases">
        <title>Genome analysis of coral dinoflagellate symbionts highlights evolutionary adaptations to a symbiotic lifestyle.</title>
        <authorList>
            <person name="Aranda M."/>
            <person name="Li Y."/>
            <person name="Liew Y.J."/>
            <person name="Baumgarten S."/>
            <person name="Simakov O."/>
            <person name="Wilson M."/>
            <person name="Piel J."/>
            <person name="Ashoor H."/>
            <person name="Bougouffa S."/>
            <person name="Bajic V.B."/>
            <person name="Ryu T."/>
            <person name="Ravasi T."/>
            <person name="Bayer T."/>
            <person name="Micklem G."/>
            <person name="Kim H."/>
            <person name="Bhak J."/>
            <person name="Lajeunesse T.C."/>
            <person name="Voolstra C.R."/>
        </authorList>
    </citation>
    <scope>NUCLEOTIDE SEQUENCE [LARGE SCALE GENOMIC DNA]</scope>
    <source>
        <strain evidence="9 10">CCMP2467</strain>
    </source>
</reference>
<feature type="compositionally biased region" description="Polar residues" evidence="6">
    <location>
        <begin position="49"/>
        <end position="64"/>
    </location>
</feature>
<keyword evidence="3" id="KW-0106">Calcium</keyword>
<feature type="compositionally biased region" description="Basic and acidic residues" evidence="6">
    <location>
        <begin position="95"/>
        <end position="113"/>
    </location>
</feature>
<dbReference type="CDD" id="cd00051">
    <property type="entry name" value="EFh"/>
    <property type="match status" value="1"/>
</dbReference>
<keyword evidence="9" id="KW-0813">Transport</keyword>
<dbReference type="InterPro" id="IPR018247">
    <property type="entry name" value="EF_Hand_1_Ca_BS"/>
</dbReference>
<feature type="compositionally biased region" description="Basic and acidic residues" evidence="6">
    <location>
        <begin position="122"/>
        <end position="156"/>
    </location>
</feature>
<dbReference type="SUPFAM" id="SSF47473">
    <property type="entry name" value="EF-hand"/>
    <property type="match status" value="1"/>
</dbReference>
<feature type="compositionally biased region" description="Basic and acidic residues" evidence="6">
    <location>
        <begin position="700"/>
        <end position="712"/>
    </location>
</feature>
<dbReference type="AlphaFoldDB" id="A0A1Q9E4S1"/>
<keyword evidence="9" id="KW-0406">Ion transport</keyword>
<evidence type="ECO:0000313" key="10">
    <source>
        <dbReference type="Proteomes" id="UP000186817"/>
    </source>
</evidence>
<dbReference type="PROSITE" id="PS50222">
    <property type="entry name" value="EF_HAND_2"/>
    <property type="match status" value="1"/>
</dbReference>
<feature type="transmembrane region" description="Helical" evidence="7">
    <location>
        <begin position="436"/>
        <end position="460"/>
    </location>
</feature>
<evidence type="ECO:0000256" key="3">
    <source>
        <dbReference type="ARBA" id="ARBA00022837"/>
    </source>
</evidence>
<dbReference type="GO" id="GO:0001518">
    <property type="term" value="C:voltage-gated sodium channel complex"/>
    <property type="evidence" value="ECO:0007669"/>
    <property type="project" value="TreeGrafter"/>
</dbReference>
<evidence type="ECO:0000256" key="5">
    <source>
        <dbReference type="ARBA" id="ARBA00023136"/>
    </source>
</evidence>
<dbReference type="GO" id="GO:0005509">
    <property type="term" value="F:calcium ion binding"/>
    <property type="evidence" value="ECO:0007669"/>
    <property type="project" value="InterPro"/>
</dbReference>
<dbReference type="SMART" id="SM00054">
    <property type="entry name" value="EFh"/>
    <property type="match status" value="2"/>
</dbReference>
<evidence type="ECO:0000256" key="4">
    <source>
        <dbReference type="ARBA" id="ARBA00022989"/>
    </source>
</evidence>
<dbReference type="InterPro" id="IPR011992">
    <property type="entry name" value="EF-hand-dom_pair"/>
</dbReference>
<dbReference type="InterPro" id="IPR027359">
    <property type="entry name" value="Volt_channel_dom_sf"/>
</dbReference>
<feature type="transmembrane region" description="Helical" evidence="7">
    <location>
        <begin position="214"/>
        <end position="232"/>
    </location>
</feature>
<feature type="region of interest" description="Disordered" evidence="6">
    <location>
        <begin position="688"/>
        <end position="720"/>
    </location>
</feature>
<comment type="subcellular location">
    <subcellularLocation>
        <location evidence="1">Membrane</location>
        <topology evidence="1">Multi-pass membrane protein</topology>
    </subcellularLocation>
</comment>
<dbReference type="PROSITE" id="PS00018">
    <property type="entry name" value="EF_HAND_1"/>
    <property type="match status" value="1"/>
</dbReference>
<feature type="transmembrane region" description="Helical" evidence="7">
    <location>
        <begin position="298"/>
        <end position="318"/>
    </location>
</feature>
<evidence type="ECO:0000313" key="9">
    <source>
        <dbReference type="EMBL" id="OLQ02432.1"/>
    </source>
</evidence>
<dbReference type="PANTHER" id="PTHR10037:SF62">
    <property type="entry name" value="SODIUM CHANNEL PROTEIN 60E"/>
    <property type="match status" value="1"/>
</dbReference>
<feature type="domain" description="EF-hand" evidence="8">
    <location>
        <begin position="485"/>
        <end position="520"/>
    </location>
</feature>
<keyword evidence="2 7" id="KW-0812">Transmembrane</keyword>
<evidence type="ECO:0000256" key="2">
    <source>
        <dbReference type="ARBA" id="ARBA00022692"/>
    </source>
</evidence>
<feature type="transmembrane region" description="Helical" evidence="7">
    <location>
        <begin position="264"/>
        <end position="286"/>
    </location>
</feature>
<keyword evidence="5 7" id="KW-0472">Membrane</keyword>
<evidence type="ECO:0000256" key="1">
    <source>
        <dbReference type="ARBA" id="ARBA00004141"/>
    </source>
</evidence>
<dbReference type="InterPro" id="IPR043203">
    <property type="entry name" value="VGCC_Ca_Na"/>
</dbReference>
<feature type="compositionally biased region" description="Basic and acidic residues" evidence="6">
    <location>
        <begin position="658"/>
        <end position="676"/>
    </location>
</feature>
<dbReference type="PANTHER" id="PTHR10037">
    <property type="entry name" value="VOLTAGE-GATED CATION CHANNEL CALCIUM AND SODIUM"/>
    <property type="match status" value="1"/>
</dbReference>
<dbReference type="Gene3D" id="1.20.120.350">
    <property type="entry name" value="Voltage-gated potassium channels. Chain C"/>
    <property type="match status" value="1"/>
</dbReference>
<gene>
    <name evidence="9" type="primary">Scn2a</name>
    <name evidence="9" type="ORF">AK812_SmicGene14737</name>
</gene>
<dbReference type="InterPro" id="IPR005821">
    <property type="entry name" value="Ion_trans_dom"/>
</dbReference>
<evidence type="ECO:0000256" key="6">
    <source>
        <dbReference type="SAM" id="MobiDB-lite"/>
    </source>
</evidence>
<dbReference type="GO" id="GO:0005248">
    <property type="term" value="F:voltage-gated sodium channel activity"/>
    <property type="evidence" value="ECO:0007669"/>
    <property type="project" value="TreeGrafter"/>
</dbReference>
<dbReference type="Proteomes" id="UP000186817">
    <property type="component" value="Unassembled WGS sequence"/>
</dbReference>
<dbReference type="Gene3D" id="1.10.287.70">
    <property type="match status" value="1"/>
</dbReference>
<dbReference type="SUPFAM" id="SSF81324">
    <property type="entry name" value="Voltage-gated potassium channels"/>
    <property type="match status" value="1"/>
</dbReference>
<dbReference type="OrthoDB" id="423331at2759"/>
<accession>A0A1Q9E4S1</accession>
<keyword evidence="9" id="KW-0407">Ion channel</keyword>
<dbReference type="Pfam" id="PF00520">
    <property type="entry name" value="Ion_trans"/>
    <property type="match status" value="1"/>
</dbReference>
<organism evidence="9 10">
    <name type="scientific">Symbiodinium microadriaticum</name>
    <name type="common">Dinoflagellate</name>
    <name type="synonym">Zooxanthella microadriatica</name>
    <dbReference type="NCBI Taxonomy" id="2951"/>
    <lineage>
        <taxon>Eukaryota</taxon>
        <taxon>Sar</taxon>
        <taxon>Alveolata</taxon>
        <taxon>Dinophyceae</taxon>
        <taxon>Suessiales</taxon>
        <taxon>Symbiodiniaceae</taxon>
        <taxon>Symbiodinium</taxon>
    </lineage>
</organism>
<evidence type="ECO:0000256" key="7">
    <source>
        <dbReference type="SAM" id="Phobius"/>
    </source>
</evidence>
<keyword evidence="10" id="KW-1185">Reference proteome</keyword>
<keyword evidence="4 7" id="KW-1133">Transmembrane helix</keyword>
<dbReference type="Gene3D" id="1.10.238.10">
    <property type="entry name" value="EF-hand"/>
    <property type="match status" value="1"/>
</dbReference>
<name>A0A1Q9E4S1_SYMMI</name>
<evidence type="ECO:0000259" key="8">
    <source>
        <dbReference type="PROSITE" id="PS50222"/>
    </source>
</evidence>
<feature type="region of interest" description="Disordered" evidence="6">
    <location>
        <begin position="36"/>
        <end position="169"/>
    </location>
</feature>
<dbReference type="EMBL" id="LSRX01000264">
    <property type="protein sequence ID" value="OLQ02432.1"/>
    <property type="molecule type" value="Genomic_DNA"/>
</dbReference>